<dbReference type="RefSeq" id="XP_013782483.1">
    <property type="nucleotide sequence ID" value="XM_013927029.2"/>
</dbReference>
<organism evidence="3 4">
    <name type="scientific">Limulus polyphemus</name>
    <name type="common">Atlantic horseshoe crab</name>
    <dbReference type="NCBI Taxonomy" id="6850"/>
    <lineage>
        <taxon>Eukaryota</taxon>
        <taxon>Metazoa</taxon>
        <taxon>Ecdysozoa</taxon>
        <taxon>Arthropoda</taxon>
        <taxon>Chelicerata</taxon>
        <taxon>Merostomata</taxon>
        <taxon>Xiphosura</taxon>
        <taxon>Limulidae</taxon>
        <taxon>Limulus</taxon>
    </lineage>
</organism>
<evidence type="ECO:0000313" key="3">
    <source>
        <dbReference type="Proteomes" id="UP000694941"/>
    </source>
</evidence>
<dbReference type="GO" id="GO:0006508">
    <property type="term" value="P:proteolysis"/>
    <property type="evidence" value="ECO:0007669"/>
    <property type="project" value="UniProtKB-KW"/>
</dbReference>
<sequence length="169" mass="18535">MSAIRYGFLVGRFFVFSNSKHATKILQRRYMPNGPPWTKYQGLVTTTTAYRIVIGPPGEGSDSGLRGSTNEGGGKSGRGGSGGGRDGQLCCPKCGNPCTHVETFVSSTRFVKCEKCHHFFVVLSDVDSKKTLKENRHMGNEKAGIQRKPPPPPKKVTTNLYVHVIKHIK</sequence>
<evidence type="ECO:0000256" key="1">
    <source>
        <dbReference type="SAM" id="MobiDB-lite"/>
    </source>
</evidence>
<reference evidence="4" key="1">
    <citation type="submission" date="2025-08" db="UniProtKB">
        <authorList>
            <consortium name="RefSeq"/>
        </authorList>
    </citation>
    <scope>IDENTIFICATION</scope>
    <source>
        <tissue evidence="4">Muscle</tissue>
    </source>
</reference>
<keyword evidence="4" id="KW-0378">Hydrolase</keyword>
<dbReference type="Pfam" id="PF26040">
    <property type="entry name" value="Zn_ribbon_CLPX_N"/>
    <property type="match status" value="1"/>
</dbReference>
<feature type="region of interest" description="Disordered" evidence="1">
    <location>
        <begin position="55"/>
        <end position="84"/>
    </location>
</feature>
<dbReference type="Proteomes" id="UP000694941">
    <property type="component" value="Unplaced"/>
</dbReference>
<keyword evidence="3" id="KW-1185">Reference proteome</keyword>
<feature type="domain" description="ClpX-type ZB" evidence="2">
    <location>
        <begin position="79"/>
        <end position="132"/>
    </location>
</feature>
<feature type="region of interest" description="Disordered" evidence="1">
    <location>
        <begin position="136"/>
        <end position="155"/>
    </location>
</feature>
<name>A0ABM1BI62_LIMPO</name>
<keyword evidence="4" id="KW-0547">Nucleotide-binding</keyword>
<proteinExistence type="predicted"/>
<keyword evidence="4" id="KW-0067">ATP-binding</keyword>
<feature type="compositionally biased region" description="Gly residues" evidence="1">
    <location>
        <begin position="70"/>
        <end position="84"/>
    </location>
</feature>
<dbReference type="GO" id="GO:0005524">
    <property type="term" value="F:ATP binding"/>
    <property type="evidence" value="ECO:0007669"/>
    <property type="project" value="UniProtKB-KW"/>
</dbReference>
<accession>A0ABM1BI62</accession>
<dbReference type="GeneID" id="106466727"/>
<keyword evidence="4" id="KW-0645">Protease</keyword>
<evidence type="ECO:0000313" key="4">
    <source>
        <dbReference type="RefSeq" id="XP_013782483.1"/>
    </source>
</evidence>
<dbReference type="PROSITE" id="PS51902">
    <property type="entry name" value="CLPX_ZB"/>
    <property type="match status" value="1"/>
</dbReference>
<dbReference type="InterPro" id="IPR059188">
    <property type="entry name" value="Znf_CLPX-like"/>
</dbReference>
<dbReference type="InterPro" id="IPR059067">
    <property type="entry name" value="Znf_ribbon_CLPX-like"/>
</dbReference>
<evidence type="ECO:0000259" key="2">
    <source>
        <dbReference type="PROSITE" id="PS51902"/>
    </source>
</evidence>
<dbReference type="GO" id="GO:0008233">
    <property type="term" value="F:peptidase activity"/>
    <property type="evidence" value="ECO:0007669"/>
    <property type="project" value="UniProtKB-KW"/>
</dbReference>
<gene>
    <name evidence="4" type="primary">LOC106466727</name>
</gene>
<protein>
    <submittedName>
        <fullName evidence="4">ATP-dependent Clp protease ATP-binding subunit clpX-like, mitochondrial</fullName>
    </submittedName>
</protein>